<evidence type="ECO:0000256" key="6">
    <source>
        <dbReference type="ARBA" id="ARBA00023136"/>
    </source>
</evidence>
<evidence type="ECO:0000259" key="10">
    <source>
        <dbReference type="Pfam" id="PF07885"/>
    </source>
</evidence>
<dbReference type="Gene3D" id="1.10.287.70">
    <property type="match status" value="1"/>
</dbReference>
<keyword evidence="3 8" id="KW-0812">Transmembrane</keyword>
<gene>
    <name evidence="12" type="primary">LOC115878090</name>
</gene>
<dbReference type="InterPro" id="IPR013099">
    <property type="entry name" value="K_chnl_dom"/>
</dbReference>
<evidence type="ECO:0000256" key="3">
    <source>
        <dbReference type="ARBA" id="ARBA00022692"/>
    </source>
</evidence>
<dbReference type="RefSeq" id="XP_030750308.1">
    <property type="nucleotide sequence ID" value="XM_030894448.1"/>
</dbReference>
<evidence type="ECO:0000256" key="2">
    <source>
        <dbReference type="ARBA" id="ARBA00022448"/>
    </source>
</evidence>
<feature type="transmembrane region" description="Helical" evidence="9">
    <location>
        <begin position="92"/>
        <end position="114"/>
    </location>
</feature>
<dbReference type="InterPro" id="IPR003280">
    <property type="entry name" value="2pore_dom_K_chnl"/>
</dbReference>
<dbReference type="PRINTS" id="PR01333">
    <property type="entry name" value="2POREKCHANEL"/>
</dbReference>
<sequence length="472" mass="54138">MTDENQSIKTPSSDCSKKVTFNRPKLNFENLNNSNKFYADNVFVRPISPKYQRKASVFLLNHLNDIKHTGLGIGERCSYWLYRTIKFLSRRWFTHCFLIIIVFLYTVCGALIFLTVEGQNETKLIERDVQLQIEELLSDLRSKSLVLPRQFSLQEWRGEAARKIAGFEEQIKRAYDRHPLVVSHTDGKVWTIWNAIVYCSTLYTTIGYGHLYPTTFTGRVLTIVYSTIGIPLFLIALTDFGKLFTRGIKYIWSHVRRLYYTGSCRKVRKTSQVQEIFKGAQVMYNIAVFRRPSTQQVDESENITNKQDNQYQTITEPPTPGIISNFEIDDEFNLPITLALCILVTYMLCGTVIFMSLEEWDFFSSFYFIFISMSTVGFGDVVPDHPIFMILSIVYLCFGLALMTMCFNVVQDKLSDTFTHASAKLGGTMGIGDEEENEDVTELSCSNFAAETDVLHEQLSEPEDNTEGKIVS</sequence>
<dbReference type="PANTHER" id="PTHR11003">
    <property type="entry name" value="POTASSIUM CHANNEL, SUBFAMILY K"/>
    <property type="match status" value="1"/>
</dbReference>
<dbReference type="Pfam" id="PF07885">
    <property type="entry name" value="Ion_trans_2"/>
    <property type="match status" value="2"/>
</dbReference>
<keyword evidence="2 8" id="KW-0813">Transport</keyword>
<name>A0A6J2XG24_SITOR</name>
<evidence type="ECO:0000313" key="11">
    <source>
        <dbReference type="Proteomes" id="UP000504635"/>
    </source>
</evidence>
<keyword evidence="11" id="KW-1185">Reference proteome</keyword>
<evidence type="ECO:0000256" key="4">
    <source>
        <dbReference type="ARBA" id="ARBA00022989"/>
    </source>
</evidence>
<evidence type="ECO:0000313" key="12">
    <source>
        <dbReference type="RefSeq" id="XP_030750308.1"/>
    </source>
</evidence>
<dbReference type="GO" id="GO:0015271">
    <property type="term" value="F:outward rectifier potassium channel activity"/>
    <property type="evidence" value="ECO:0007669"/>
    <property type="project" value="TreeGrafter"/>
</dbReference>
<feature type="domain" description="Potassium channel" evidence="10">
    <location>
        <begin position="188"/>
        <end position="245"/>
    </location>
</feature>
<keyword evidence="7 8" id="KW-0407">Ion channel</keyword>
<feature type="transmembrane region" description="Helical" evidence="9">
    <location>
        <begin position="190"/>
        <end position="208"/>
    </location>
</feature>
<keyword evidence="6 9" id="KW-0472">Membrane</keyword>
<dbReference type="GeneID" id="115878090"/>
<reference evidence="12" key="1">
    <citation type="submission" date="2025-08" db="UniProtKB">
        <authorList>
            <consortium name="RefSeq"/>
        </authorList>
    </citation>
    <scope>IDENTIFICATION</scope>
    <source>
        <tissue evidence="12">Gonads</tissue>
    </source>
</reference>
<dbReference type="GO" id="GO:0005886">
    <property type="term" value="C:plasma membrane"/>
    <property type="evidence" value="ECO:0007669"/>
    <property type="project" value="TreeGrafter"/>
</dbReference>
<organism evidence="11 12">
    <name type="scientific">Sitophilus oryzae</name>
    <name type="common">Rice weevil</name>
    <name type="synonym">Curculio oryzae</name>
    <dbReference type="NCBI Taxonomy" id="7048"/>
    <lineage>
        <taxon>Eukaryota</taxon>
        <taxon>Metazoa</taxon>
        <taxon>Ecdysozoa</taxon>
        <taxon>Arthropoda</taxon>
        <taxon>Hexapoda</taxon>
        <taxon>Insecta</taxon>
        <taxon>Pterygota</taxon>
        <taxon>Neoptera</taxon>
        <taxon>Endopterygota</taxon>
        <taxon>Coleoptera</taxon>
        <taxon>Polyphaga</taxon>
        <taxon>Cucujiformia</taxon>
        <taxon>Curculionidae</taxon>
        <taxon>Dryophthorinae</taxon>
        <taxon>Sitophilus</taxon>
    </lineage>
</organism>
<keyword evidence="4 9" id="KW-1133">Transmembrane helix</keyword>
<evidence type="ECO:0000256" key="8">
    <source>
        <dbReference type="RuleBase" id="RU003857"/>
    </source>
</evidence>
<dbReference type="SUPFAM" id="SSF81324">
    <property type="entry name" value="Voltage-gated potassium channels"/>
    <property type="match status" value="2"/>
</dbReference>
<dbReference type="GO" id="GO:0022841">
    <property type="term" value="F:potassium ion leak channel activity"/>
    <property type="evidence" value="ECO:0007669"/>
    <property type="project" value="TreeGrafter"/>
</dbReference>
<dbReference type="InParanoid" id="A0A6J2XG24"/>
<accession>A0A6J2XG24</accession>
<evidence type="ECO:0000256" key="7">
    <source>
        <dbReference type="ARBA" id="ARBA00023303"/>
    </source>
</evidence>
<proteinExistence type="inferred from homology"/>
<keyword evidence="5 8" id="KW-0406">Ion transport</keyword>
<dbReference type="PANTHER" id="PTHR11003:SF335">
    <property type="entry name" value="POTASSIUM CHANNEL DOMAIN-CONTAINING PROTEIN"/>
    <property type="match status" value="1"/>
</dbReference>
<dbReference type="KEGG" id="soy:115878090"/>
<feature type="transmembrane region" description="Helical" evidence="9">
    <location>
        <begin position="334"/>
        <end position="355"/>
    </location>
</feature>
<dbReference type="OrthoDB" id="297496at2759"/>
<evidence type="ECO:0000256" key="9">
    <source>
        <dbReference type="SAM" id="Phobius"/>
    </source>
</evidence>
<feature type="transmembrane region" description="Helical" evidence="9">
    <location>
        <begin position="387"/>
        <end position="410"/>
    </location>
</feature>
<comment type="similarity">
    <text evidence="8">Belongs to the two pore domain potassium channel (TC 1.A.1.8) family.</text>
</comment>
<dbReference type="Proteomes" id="UP000504635">
    <property type="component" value="Unplaced"/>
</dbReference>
<dbReference type="GO" id="GO:0030322">
    <property type="term" value="P:stabilization of membrane potential"/>
    <property type="evidence" value="ECO:0007669"/>
    <property type="project" value="TreeGrafter"/>
</dbReference>
<evidence type="ECO:0000256" key="1">
    <source>
        <dbReference type="ARBA" id="ARBA00004141"/>
    </source>
</evidence>
<evidence type="ECO:0000256" key="5">
    <source>
        <dbReference type="ARBA" id="ARBA00023065"/>
    </source>
</evidence>
<dbReference type="AlphaFoldDB" id="A0A6J2XG24"/>
<protein>
    <submittedName>
        <fullName evidence="12">TWiK family of potassium channels protein 18-like</fullName>
    </submittedName>
</protein>
<comment type="subcellular location">
    <subcellularLocation>
        <location evidence="1">Membrane</location>
        <topology evidence="1">Multi-pass membrane protein</topology>
    </subcellularLocation>
</comment>
<feature type="transmembrane region" description="Helical" evidence="9">
    <location>
        <begin position="220"/>
        <end position="237"/>
    </location>
</feature>
<feature type="transmembrane region" description="Helical" evidence="9">
    <location>
        <begin position="362"/>
        <end position="381"/>
    </location>
</feature>
<feature type="domain" description="Potassium channel" evidence="10">
    <location>
        <begin position="342"/>
        <end position="414"/>
    </location>
</feature>